<dbReference type="Proteomes" id="UP001499884">
    <property type="component" value="Unassembled WGS sequence"/>
</dbReference>
<organism evidence="2 3">
    <name type="scientific">Streptomyces tremellae</name>
    <dbReference type="NCBI Taxonomy" id="1124239"/>
    <lineage>
        <taxon>Bacteria</taxon>
        <taxon>Bacillati</taxon>
        <taxon>Actinomycetota</taxon>
        <taxon>Actinomycetes</taxon>
        <taxon>Kitasatosporales</taxon>
        <taxon>Streptomycetaceae</taxon>
        <taxon>Streptomyces</taxon>
    </lineage>
</organism>
<reference evidence="3" key="1">
    <citation type="journal article" date="2019" name="Int. J. Syst. Evol. Microbiol.">
        <title>The Global Catalogue of Microorganisms (GCM) 10K type strain sequencing project: providing services to taxonomists for standard genome sequencing and annotation.</title>
        <authorList>
            <consortium name="The Broad Institute Genomics Platform"/>
            <consortium name="The Broad Institute Genome Sequencing Center for Infectious Disease"/>
            <person name="Wu L."/>
            <person name="Ma J."/>
        </authorList>
    </citation>
    <scope>NUCLEOTIDE SEQUENCE [LARGE SCALE GENOMIC DNA]</scope>
    <source>
        <strain evidence="3">JCM 30846</strain>
    </source>
</reference>
<keyword evidence="3" id="KW-1185">Reference proteome</keyword>
<feature type="domain" description="Nitrile hydratase beta subunit-like N-terminal" evidence="1">
    <location>
        <begin position="26"/>
        <end position="117"/>
    </location>
</feature>
<evidence type="ECO:0000259" key="1">
    <source>
        <dbReference type="Pfam" id="PF21006"/>
    </source>
</evidence>
<dbReference type="EMBL" id="BAABEP010000043">
    <property type="protein sequence ID" value="GAA3746903.1"/>
    <property type="molecule type" value="Genomic_DNA"/>
</dbReference>
<dbReference type="SUPFAM" id="SSF50090">
    <property type="entry name" value="Electron transport accessory proteins"/>
    <property type="match status" value="1"/>
</dbReference>
<accession>A0ABP7FTH5</accession>
<name>A0ABP7FTH5_9ACTN</name>
<dbReference type="InterPro" id="IPR042262">
    <property type="entry name" value="CN_hydtase_beta_C"/>
</dbReference>
<dbReference type="Pfam" id="PF21006">
    <property type="entry name" value="NHase_beta_N"/>
    <property type="match status" value="1"/>
</dbReference>
<comment type="caution">
    <text evidence="2">The sequence shown here is derived from an EMBL/GenBank/DDBJ whole genome shotgun (WGS) entry which is preliminary data.</text>
</comment>
<dbReference type="InterPro" id="IPR049054">
    <property type="entry name" value="CN_hydtase_beta-like_N"/>
</dbReference>
<dbReference type="InterPro" id="IPR008990">
    <property type="entry name" value="Elect_transpt_acc-like_dom_sf"/>
</dbReference>
<dbReference type="InterPro" id="IPR023808">
    <property type="entry name" value="Nitrile_Hydratase_acc_put"/>
</dbReference>
<proteinExistence type="predicted"/>
<dbReference type="RefSeq" id="WP_345651580.1">
    <property type="nucleotide sequence ID" value="NZ_BAABEP010000043.1"/>
</dbReference>
<dbReference type="NCBIfam" id="TIGR03889">
    <property type="entry name" value="nitrile_acc"/>
    <property type="match status" value="1"/>
</dbReference>
<protein>
    <recommendedName>
        <fullName evidence="1">Nitrile hydratase beta subunit-like N-terminal domain-containing protein</fullName>
    </recommendedName>
</protein>
<evidence type="ECO:0000313" key="2">
    <source>
        <dbReference type="EMBL" id="GAA3746903.1"/>
    </source>
</evidence>
<gene>
    <name evidence="2" type="ORF">GCM10023082_49270</name>
</gene>
<sequence>MSAPASFSESEVRDLHDCSAALPQQRPDENPFRIPWELRAFALGVAGHEGGHYPWSDFQSALIENTAHADAAGRAEQYYARWIEAFEQVILDRAGVSRAELDDRTATILATPRDATHQHAHPEPIAVADAHHHH</sequence>
<dbReference type="Gene3D" id="1.10.472.20">
    <property type="entry name" value="Nitrile hydratase, beta subunit"/>
    <property type="match status" value="1"/>
</dbReference>
<evidence type="ECO:0000313" key="3">
    <source>
        <dbReference type="Proteomes" id="UP001499884"/>
    </source>
</evidence>